<keyword evidence="2" id="KW-1185">Reference proteome</keyword>
<comment type="caution">
    <text evidence="1">The sequence shown here is derived from an EMBL/GenBank/DDBJ whole genome shotgun (WGS) entry which is preliminary data.</text>
</comment>
<evidence type="ECO:0000313" key="2">
    <source>
        <dbReference type="Proteomes" id="UP001062846"/>
    </source>
</evidence>
<sequence length="126" mass="13897">MKQRRISGWNFNEDGFELDPVFPTNKDEDPDVVKQVQFGGETVIQNRGGDSEASDSSSLGKVIDAQLGDQMKVCSKTGDNDGGEAEMGGGRVGRAEVGELEREKKRRFELEMELVFLKLQLSSPSE</sequence>
<reference evidence="1" key="1">
    <citation type="submission" date="2022-02" db="EMBL/GenBank/DDBJ databases">
        <title>Plant Genome Project.</title>
        <authorList>
            <person name="Zhang R.-G."/>
        </authorList>
    </citation>
    <scope>NUCLEOTIDE SEQUENCE</scope>
    <source>
        <strain evidence="1">AT1</strain>
    </source>
</reference>
<dbReference type="EMBL" id="CM046389">
    <property type="protein sequence ID" value="KAI8566395.1"/>
    <property type="molecule type" value="Genomic_DNA"/>
</dbReference>
<organism evidence="1 2">
    <name type="scientific">Rhododendron molle</name>
    <name type="common">Chinese azalea</name>
    <name type="synonym">Azalea mollis</name>
    <dbReference type="NCBI Taxonomy" id="49168"/>
    <lineage>
        <taxon>Eukaryota</taxon>
        <taxon>Viridiplantae</taxon>
        <taxon>Streptophyta</taxon>
        <taxon>Embryophyta</taxon>
        <taxon>Tracheophyta</taxon>
        <taxon>Spermatophyta</taxon>
        <taxon>Magnoliopsida</taxon>
        <taxon>eudicotyledons</taxon>
        <taxon>Gunneridae</taxon>
        <taxon>Pentapetalae</taxon>
        <taxon>asterids</taxon>
        <taxon>Ericales</taxon>
        <taxon>Ericaceae</taxon>
        <taxon>Ericoideae</taxon>
        <taxon>Rhodoreae</taxon>
        <taxon>Rhododendron</taxon>
    </lineage>
</organism>
<evidence type="ECO:0000313" key="1">
    <source>
        <dbReference type="EMBL" id="KAI8566395.1"/>
    </source>
</evidence>
<name>A0ACC0PLI9_RHOML</name>
<proteinExistence type="predicted"/>
<dbReference type="Proteomes" id="UP001062846">
    <property type="component" value="Chromosome 2"/>
</dbReference>
<protein>
    <submittedName>
        <fullName evidence="1">Uncharacterized protein</fullName>
    </submittedName>
</protein>
<gene>
    <name evidence="1" type="ORF">RHMOL_Rhmol02G0037000</name>
</gene>
<accession>A0ACC0PLI9</accession>